<dbReference type="AlphaFoldDB" id="A0A4R3YU66"/>
<protein>
    <submittedName>
        <fullName evidence="2">Putative membrane protein</fullName>
    </submittedName>
</protein>
<feature type="transmembrane region" description="Helical" evidence="1">
    <location>
        <begin position="52"/>
        <end position="73"/>
    </location>
</feature>
<evidence type="ECO:0000256" key="1">
    <source>
        <dbReference type="SAM" id="Phobius"/>
    </source>
</evidence>
<keyword evidence="1" id="KW-1133">Transmembrane helix</keyword>
<feature type="transmembrane region" description="Helical" evidence="1">
    <location>
        <begin position="28"/>
        <end position="46"/>
    </location>
</feature>
<keyword evidence="1" id="KW-0472">Membrane</keyword>
<proteinExistence type="predicted"/>
<dbReference type="Pfam" id="PF10003">
    <property type="entry name" value="DUF2244"/>
    <property type="match status" value="1"/>
</dbReference>
<organism evidence="2 3">
    <name type="scientific">Luteibacter rhizovicinus</name>
    <dbReference type="NCBI Taxonomy" id="242606"/>
    <lineage>
        <taxon>Bacteria</taxon>
        <taxon>Pseudomonadati</taxon>
        <taxon>Pseudomonadota</taxon>
        <taxon>Gammaproteobacteria</taxon>
        <taxon>Lysobacterales</taxon>
        <taxon>Rhodanobacteraceae</taxon>
        <taxon>Luteibacter</taxon>
    </lineage>
</organism>
<keyword evidence="3" id="KW-1185">Reference proteome</keyword>
<dbReference type="EMBL" id="SMCS01000002">
    <property type="protein sequence ID" value="TCV96111.1"/>
    <property type="molecule type" value="Genomic_DNA"/>
</dbReference>
<evidence type="ECO:0000313" key="3">
    <source>
        <dbReference type="Proteomes" id="UP000295645"/>
    </source>
</evidence>
<gene>
    <name evidence="2" type="ORF">EC912_102460</name>
</gene>
<name>A0A4R3YU66_9GAMM</name>
<reference evidence="2 3" key="1">
    <citation type="submission" date="2019-03" db="EMBL/GenBank/DDBJ databases">
        <title>Above-ground endophytic microbial communities from plants in different locations in the United States.</title>
        <authorList>
            <person name="Frank C."/>
        </authorList>
    </citation>
    <scope>NUCLEOTIDE SEQUENCE [LARGE SCALE GENOMIC DNA]</scope>
    <source>
        <strain evidence="2 3">LP_13_YM</strain>
    </source>
</reference>
<evidence type="ECO:0000313" key="2">
    <source>
        <dbReference type="EMBL" id="TCV96111.1"/>
    </source>
</evidence>
<keyword evidence="1" id="KW-0812">Transmembrane</keyword>
<accession>A0A4R3YU66</accession>
<sequence>MIVLRPTVAGHPRVMWLRPNRALSRRGLRRLIGGLAALALTTAWLGAWQGNVFAPVFALVECFVLAFALGAAWRAGSRGERIVIGPDTLEVRTMPGHRSRRFQSYWVRVLLAPGNGRHRLLLRSHGDELEIGAFLGEEERVELSTKLMVLLSEVTGQTRR</sequence>
<dbReference type="InterPro" id="IPR019253">
    <property type="entry name" value="DUF2244_TM"/>
</dbReference>
<comment type="caution">
    <text evidence="2">The sequence shown here is derived from an EMBL/GenBank/DDBJ whole genome shotgun (WGS) entry which is preliminary data.</text>
</comment>
<dbReference type="Proteomes" id="UP000295645">
    <property type="component" value="Unassembled WGS sequence"/>
</dbReference>